<proteinExistence type="predicted"/>
<comment type="caution">
    <text evidence="1">The sequence shown here is derived from an EMBL/GenBank/DDBJ whole genome shotgun (WGS) entry which is preliminary data.</text>
</comment>
<organism evidence="1 2">
    <name type="scientific">Burkholderia pyrrocinia</name>
    <name type="common">Pseudomonas pyrrocinia</name>
    <dbReference type="NCBI Taxonomy" id="60550"/>
    <lineage>
        <taxon>Bacteria</taxon>
        <taxon>Pseudomonadati</taxon>
        <taxon>Pseudomonadota</taxon>
        <taxon>Betaproteobacteria</taxon>
        <taxon>Burkholderiales</taxon>
        <taxon>Burkholderiaceae</taxon>
        <taxon>Burkholderia</taxon>
        <taxon>Burkholderia cepacia complex</taxon>
    </lineage>
</organism>
<evidence type="ECO:0000313" key="2">
    <source>
        <dbReference type="Proteomes" id="UP000247755"/>
    </source>
</evidence>
<reference evidence="1 2" key="1">
    <citation type="submission" date="2018-05" db="EMBL/GenBank/DDBJ databases">
        <title>Comparative genomics of bacterial root endophytes of switchgrass collected from native prairies over two seasons.</title>
        <authorList>
            <person name="Tang Y."/>
        </authorList>
    </citation>
    <scope>NUCLEOTIDE SEQUENCE [LARGE SCALE GENOMIC DNA]</scope>
    <source>
        <strain evidence="1 2">NFIX32</strain>
    </source>
</reference>
<name>A0A318HZM2_BURPY</name>
<dbReference type="EMBL" id="QJJY01000033">
    <property type="protein sequence ID" value="PXX23812.1"/>
    <property type="molecule type" value="Genomic_DNA"/>
</dbReference>
<protein>
    <submittedName>
        <fullName evidence="1">Uncharacterized protein</fullName>
    </submittedName>
</protein>
<dbReference type="Proteomes" id="UP000247755">
    <property type="component" value="Unassembled WGS sequence"/>
</dbReference>
<dbReference type="AlphaFoldDB" id="A0A318HZM2"/>
<gene>
    <name evidence="1" type="ORF">NA66_103328</name>
</gene>
<accession>A0A318HZM2</accession>
<evidence type="ECO:0000313" key="1">
    <source>
        <dbReference type="EMBL" id="PXX23812.1"/>
    </source>
</evidence>
<sequence>MKFLSRGCGNDLRPPAALLTFLQYAYAKPTDHLRRLYRVSSSATRLRSAGGMS</sequence>